<dbReference type="Proteomes" id="UP000321479">
    <property type="component" value="Chromosome"/>
</dbReference>
<protein>
    <recommendedName>
        <fullName evidence="5">NlpC/P60 domain-containing protein</fullName>
    </recommendedName>
</protein>
<keyword evidence="2" id="KW-0645">Protease</keyword>
<name>A0A5B8UXG6_9SPHI</name>
<gene>
    <name evidence="6" type="ORF">FRZ54_14000</name>
</gene>
<dbReference type="Gene3D" id="1.10.101.10">
    <property type="entry name" value="PGBD-like superfamily/PGBD"/>
    <property type="match status" value="1"/>
</dbReference>
<evidence type="ECO:0000259" key="5">
    <source>
        <dbReference type="PROSITE" id="PS51935"/>
    </source>
</evidence>
<dbReference type="SUPFAM" id="SSF47090">
    <property type="entry name" value="PGBD-like"/>
    <property type="match status" value="1"/>
</dbReference>
<dbReference type="PROSITE" id="PS51935">
    <property type="entry name" value="NLPC_P60"/>
    <property type="match status" value="1"/>
</dbReference>
<evidence type="ECO:0000256" key="1">
    <source>
        <dbReference type="ARBA" id="ARBA00007074"/>
    </source>
</evidence>
<dbReference type="KEGG" id="mgin:FRZ54_14000"/>
<dbReference type="GO" id="GO:0008234">
    <property type="term" value="F:cysteine-type peptidase activity"/>
    <property type="evidence" value="ECO:0007669"/>
    <property type="project" value="UniProtKB-KW"/>
</dbReference>
<dbReference type="InterPro" id="IPR038765">
    <property type="entry name" value="Papain-like_cys_pep_sf"/>
</dbReference>
<keyword evidence="7" id="KW-1185">Reference proteome</keyword>
<dbReference type="EMBL" id="CP042436">
    <property type="protein sequence ID" value="QEC63642.1"/>
    <property type="molecule type" value="Genomic_DNA"/>
</dbReference>
<proteinExistence type="inferred from homology"/>
<dbReference type="InterPro" id="IPR036365">
    <property type="entry name" value="PGBD-like_sf"/>
</dbReference>
<accession>A0A5B8UXG6</accession>
<evidence type="ECO:0000256" key="2">
    <source>
        <dbReference type="ARBA" id="ARBA00022670"/>
    </source>
</evidence>
<dbReference type="AlphaFoldDB" id="A0A5B8UXG6"/>
<dbReference type="RefSeq" id="WP_147032217.1">
    <property type="nucleotide sequence ID" value="NZ_CP042436.1"/>
</dbReference>
<dbReference type="InterPro" id="IPR000064">
    <property type="entry name" value="NLP_P60_dom"/>
</dbReference>
<sequence length="233" mass="25124">MTGDDIILLGDKHVGEPYQLGVHVSKDDAAYKGPWDCTEFVSWLYYQVFGILYGCENNQGDPHTYETYSGQWARDANTLGRIITVEEAKATPGAAIIRFAGNGDVGHIAVSDGNGGTVEAHGKADGITNSVVDGRRWDMGVLVPGVTYKPNPVIPYTPPSIIIYRLMHPYMVSPDVGKIQAALNRRGFDTDGVDNIFGECTFNAVKQFQDSVGLNPDGEVSALTAAALDISLK</sequence>
<dbReference type="OrthoDB" id="9782229at2"/>
<keyword evidence="4" id="KW-0788">Thiol protease</keyword>
<keyword evidence="3" id="KW-0378">Hydrolase</keyword>
<evidence type="ECO:0000256" key="4">
    <source>
        <dbReference type="ARBA" id="ARBA00022807"/>
    </source>
</evidence>
<evidence type="ECO:0000313" key="6">
    <source>
        <dbReference type="EMBL" id="QEC63642.1"/>
    </source>
</evidence>
<organism evidence="6 7">
    <name type="scientific">Mucilaginibacter ginsenosidivorans</name>
    <dbReference type="NCBI Taxonomy" id="398053"/>
    <lineage>
        <taxon>Bacteria</taxon>
        <taxon>Pseudomonadati</taxon>
        <taxon>Bacteroidota</taxon>
        <taxon>Sphingobacteriia</taxon>
        <taxon>Sphingobacteriales</taxon>
        <taxon>Sphingobacteriaceae</taxon>
        <taxon>Mucilaginibacter</taxon>
    </lineage>
</organism>
<reference evidence="6 7" key="1">
    <citation type="journal article" date="2017" name="Curr. Microbiol.">
        <title>Mucilaginibacter ginsenosidivorans sp. nov., Isolated from Soil of Ginseng Field.</title>
        <authorList>
            <person name="Kim M.M."/>
            <person name="Siddiqi M.Z."/>
            <person name="Im W.T."/>
        </authorList>
    </citation>
    <scope>NUCLEOTIDE SEQUENCE [LARGE SCALE GENOMIC DNA]</scope>
    <source>
        <strain evidence="6 7">Gsoil 3017</strain>
    </source>
</reference>
<dbReference type="SUPFAM" id="SSF54001">
    <property type="entry name" value="Cysteine proteinases"/>
    <property type="match status" value="1"/>
</dbReference>
<dbReference type="InterPro" id="IPR002477">
    <property type="entry name" value="Peptidoglycan-bd-like"/>
</dbReference>
<evidence type="ECO:0000256" key="3">
    <source>
        <dbReference type="ARBA" id="ARBA00022801"/>
    </source>
</evidence>
<dbReference type="Gene3D" id="3.90.1720.10">
    <property type="entry name" value="endopeptidase domain like (from Nostoc punctiforme)"/>
    <property type="match status" value="1"/>
</dbReference>
<dbReference type="GO" id="GO:0006508">
    <property type="term" value="P:proteolysis"/>
    <property type="evidence" value="ECO:0007669"/>
    <property type="project" value="UniProtKB-KW"/>
</dbReference>
<evidence type="ECO:0000313" key="7">
    <source>
        <dbReference type="Proteomes" id="UP000321479"/>
    </source>
</evidence>
<dbReference type="InterPro" id="IPR036366">
    <property type="entry name" value="PGBDSf"/>
</dbReference>
<comment type="similarity">
    <text evidence="1">Belongs to the peptidase C40 family.</text>
</comment>
<feature type="domain" description="NlpC/P60" evidence="5">
    <location>
        <begin position="1"/>
        <end position="148"/>
    </location>
</feature>
<dbReference type="Pfam" id="PF01471">
    <property type="entry name" value="PG_binding_1"/>
    <property type="match status" value="1"/>
</dbReference>